<evidence type="ECO:0000313" key="3">
    <source>
        <dbReference type="Proteomes" id="UP001232445"/>
    </source>
</evidence>
<dbReference type="EMBL" id="JAUSUQ010000006">
    <property type="protein sequence ID" value="MDQ0339137.1"/>
    <property type="molecule type" value="Genomic_DNA"/>
</dbReference>
<comment type="caution">
    <text evidence="2">The sequence shown here is derived from an EMBL/GenBank/DDBJ whole genome shotgun (WGS) entry which is preliminary data.</text>
</comment>
<accession>A0ABU0CVR2</accession>
<proteinExistence type="predicted"/>
<sequence>MKTSQMLFLLIAFTAVALFVLTGIFLAERQLISALMALLTSMVVIGSGFIIKKRWTN</sequence>
<protein>
    <submittedName>
        <fullName evidence="2">ABC-type multidrug transport system permease subunit</fullName>
    </submittedName>
</protein>
<keyword evidence="1" id="KW-1133">Transmembrane helix</keyword>
<organism evidence="2 3">
    <name type="scientific">Caldalkalibacillus uzonensis</name>
    <dbReference type="NCBI Taxonomy" id="353224"/>
    <lineage>
        <taxon>Bacteria</taxon>
        <taxon>Bacillati</taxon>
        <taxon>Bacillota</taxon>
        <taxon>Bacilli</taxon>
        <taxon>Bacillales</taxon>
        <taxon>Bacillaceae</taxon>
        <taxon>Caldalkalibacillus</taxon>
    </lineage>
</organism>
<keyword evidence="1" id="KW-0812">Transmembrane</keyword>
<name>A0ABU0CVR2_9BACI</name>
<evidence type="ECO:0000256" key="1">
    <source>
        <dbReference type="SAM" id="Phobius"/>
    </source>
</evidence>
<dbReference type="InterPro" id="IPR035211">
    <property type="entry name" value="DUF5325"/>
</dbReference>
<feature type="transmembrane region" description="Helical" evidence="1">
    <location>
        <begin position="32"/>
        <end position="51"/>
    </location>
</feature>
<dbReference type="Pfam" id="PF17259">
    <property type="entry name" value="DUF5325"/>
    <property type="match status" value="1"/>
</dbReference>
<keyword evidence="1" id="KW-0472">Membrane</keyword>
<evidence type="ECO:0000313" key="2">
    <source>
        <dbReference type="EMBL" id="MDQ0339137.1"/>
    </source>
</evidence>
<keyword evidence="3" id="KW-1185">Reference proteome</keyword>
<gene>
    <name evidence="2" type="ORF">J2S00_001923</name>
</gene>
<dbReference type="RefSeq" id="WP_307338649.1">
    <property type="nucleotide sequence ID" value="NZ_JAUSUQ010000006.1"/>
</dbReference>
<reference evidence="2 3" key="1">
    <citation type="submission" date="2023-07" db="EMBL/GenBank/DDBJ databases">
        <title>Genomic Encyclopedia of Type Strains, Phase IV (KMG-IV): sequencing the most valuable type-strain genomes for metagenomic binning, comparative biology and taxonomic classification.</title>
        <authorList>
            <person name="Goeker M."/>
        </authorList>
    </citation>
    <scope>NUCLEOTIDE SEQUENCE [LARGE SCALE GENOMIC DNA]</scope>
    <source>
        <strain evidence="2 3">DSM 17740</strain>
    </source>
</reference>
<feature type="transmembrane region" description="Helical" evidence="1">
    <location>
        <begin position="7"/>
        <end position="26"/>
    </location>
</feature>
<dbReference type="Proteomes" id="UP001232445">
    <property type="component" value="Unassembled WGS sequence"/>
</dbReference>